<comment type="function">
    <text evidence="4">Has an important function as a repair enzyme for proteins that have been inactivated by oxidation. Catalyzes the reversible oxidation-reduction of methionine sulfoxide in proteins to methionine.</text>
</comment>
<evidence type="ECO:0000313" key="8">
    <source>
        <dbReference type="Proteomes" id="UP001500742"/>
    </source>
</evidence>
<dbReference type="EMBL" id="BAAAZC010000029">
    <property type="protein sequence ID" value="GAA3986247.1"/>
    <property type="molecule type" value="Genomic_DNA"/>
</dbReference>
<comment type="catalytic activity">
    <reaction evidence="2 4">
        <text>L-methionyl-[protein] + [thioredoxin]-disulfide + H2O = L-methionyl-(S)-S-oxide-[protein] + [thioredoxin]-dithiol</text>
        <dbReference type="Rhea" id="RHEA:14217"/>
        <dbReference type="Rhea" id="RHEA-COMP:10698"/>
        <dbReference type="Rhea" id="RHEA-COMP:10700"/>
        <dbReference type="Rhea" id="RHEA-COMP:12313"/>
        <dbReference type="Rhea" id="RHEA-COMP:12315"/>
        <dbReference type="ChEBI" id="CHEBI:15377"/>
        <dbReference type="ChEBI" id="CHEBI:16044"/>
        <dbReference type="ChEBI" id="CHEBI:29950"/>
        <dbReference type="ChEBI" id="CHEBI:44120"/>
        <dbReference type="ChEBI" id="CHEBI:50058"/>
        <dbReference type="EC" id="1.8.4.11"/>
    </reaction>
</comment>
<evidence type="ECO:0000256" key="4">
    <source>
        <dbReference type="HAMAP-Rule" id="MF_01401"/>
    </source>
</evidence>
<sequence length="223" mass="24573">MNKLILYIAGMFLFVGCANGQASGGGDAMAPLPKVKAGEAVATFGGGCFWSMSEAMSELKGVNKVVSGYAGGNTKNPTYEEVSSRATNHAETVQIYYNPKVISYATIADAFFFAHDPTTLNRQGPDEGTDYRSIAFYRTPEEKNTLLATIKKVNESKHYNNPIVTQVVPFTVFYAAENYHQGYYKTHLDQPYIESVSTPKVMKFRKAMAADLKPEFKPHPTLP</sequence>
<feature type="chain" id="PRO_5045313336" description="Peptide methionine sulfoxide reductase MsrA" evidence="5">
    <location>
        <begin position="23"/>
        <end position="223"/>
    </location>
</feature>
<comment type="caution">
    <text evidence="7">The sequence shown here is derived from an EMBL/GenBank/DDBJ whole genome shotgun (WGS) entry which is preliminary data.</text>
</comment>
<dbReference type="PANTHER" id="PTHR43774">
    <property type="entry name" value="PEPTIDE METHIONINE SULFOXIDE REDUCTASE"/>
    <property type="match status" value="1"/>
</dbReference>
<organism evidence="7 8">
    <name type="scientific">Mucilaginibacter dorajii</name>
    <dbReference type="NCBI Taxonomy" id="692994"/>
    <lineage>
        <taxon>Bacteria</taxon>
        <taxon>Pseudomonadati</taxon>
        <taxon>Bacteroidota</taxon>
        <taxon>Sphingobacteriia</taxon>
        <taxon>Sphingobacteriales</taxon>
        <taxon>Sphingobacteriaceae</taxon>
        <taxon>Mucilaginibacter</taxon>
    </lineage>
</organism>
<dbReference type="EC" id="1.8.4.11" evidence="4"/>
<comment type="catalytic activity">
    <reaction evidence="3 4">
        <text>[thioredoxin]-disulfide + L-methionine + H2O = L-methionine (S)-S-oxide + [thioredoxin]-dithiol</text>
        <dbReference type="Rhea" id="RHEA:19993"/>
        <dbReference type="Rhea" id="RHEA-COMP:10698"/>
        <dbReference type="Rhea" id="RHEA-COMP:10700"/>
        <dbReference type="ChEBI" id="CHEBI:15377"/>
        <dbReference type="ChEBI" id="CHEBI:29950"/>
        <dbReference type="ChEBI" id="CHEBI:50058"/>
        <dbReference type="ChEBI" id="CHEBI:57844"/>
        <dbReference type="ChEBI" id="CHEBI:58772"/>
        <dbReference type="EC" id="1.8.4.11"/>
    </reaction>
</comment>
<comment type="similarity">
    <text evidence="4">Belongs to the MsrA Met sulfoxide reductase family.</text>
</comment>
<gene>
    <name evidence="7" type="primary">msrA_4</name>
    <name evidence="4" type="synonym">msrA</name>
    <name evidence="7" type="ORF">GCM10022210_43290</name>
</gene>
<proteinExistence type="inferred from homology"/>
<feature type="domain" description="Peptide methionine sulphoxide reductase MsrA" evidence="6">
    <location>
        <begin position="42"/>
        <end position="192"/>
    </location>
</feature>
<dbReference type="Gene3D" id="3.30.1060.10">
    <property type="entry name" value="Peptide methionine sulphoxide reductase MsrA"/>
    <property type="match status" value="1"/>
</dbReference>
<accession>A0ABP7QSA8</accession>
<dbReference type="PANTHER" id="PTHR43774:SF1">
    <property type="entry name" value="PEPTIDE METHIONINE SULFOXIDE REDUCTASE MSRA 2"/>
    <property type="match status" value="1"/>
</dbReference>
<evidence type="ECO:0000256" key="2">
    <source>
        <dbReference type="ARBA" id="ARBA00047806"/>
    </source>
</evidence>
<dbReference type="HAMAP" id="MF_01401">
    <property type="entry name" value="MsrA"/>
    <property type="match status" value="1"/>
</dbReference>
<protein>
    <recommendedName>
        <fullName evidence="4">Peptide methionine sulfoxide reductase MsrA</fullName>
        <shortName evidence="4">Protein-methionine-S-oxide reductase</shortName>
        <ecNumber evidence="4">1.8.4.11</ecNumber>
    </recommendedName>
    <alternativeName>
        <fullName evidence="4">Peptide-methionine (S)-S-oxide reductase</fullName>
        <shortName evidence="4">Peptide Met(O) reductase</shortName>
    </alternativeName>
</protein>
<evidence type="ECO:0000256" key="5">
    <source>
        <dbReference type="SAM" id="SignalP"/>
    </source>
</evidence>
<evidence type="ECO:0000256" key="1">
    <source>
        <dbReference type="ARBA" id="ARBA00023002"/>
    </source>
</evidence>
<keyword evidence="1 4" id="KW-0560">Oxidoreductase</keyword>
<keyword evidence="8" id="KW-1185">Reference proteome</keyword>
<dbReference type="InterPro" id="IPR002569">
    <property type="entry name" value="Met_Sox_Rdtase_MsrA_dom"/>
</dbReference>
<dbReference type="RefSeq" id="WP_259089427.1">
    <property type="nucleotide sequence ID" value="NZ_BAAAZC010000029.1"/>
</dbReference>
<dbReference type="Proteomes" id="UP001500742">
    <property type="component" value="Unassembled WGS sequence"/>
</dbReference>
<dbReference type="PROSITE" id="PS51257">
    <property type="entry name" value="PROKAR_LIPOPROTEIN"/>
    <property type="match status" value="1"/>
</dbReference>
<dbReference type="Pfam" id="PF01625">
    <property type="entry name" value="PMSR"/>
    <property type="match status" value="1"/>
</dbReference>
<dbReference type="InterPro" id="IPR036509">
    <property type="entry name" value="Met_Sox_Rdtase_MsrA_sf"/>
</dbReference>
<evidence type="ECO:0000256" key="3">
    <source>
        <dbReference type="ARBA" id="ARBA00048782"/>
    </source>
</evidence>
<name>A0ABP7QSA8_9SPHI</name>
<feature type="active site" evidence="4">
    <location>
        <position position="48"/>
    </location>
</feature>
<evidence type="ECO:0000259" key="6">
    <source>
        <dbReference type="Pfam" id="PF01625"/>
    </source>
</evidence>
<dbReference type="NCBIfam" id="TIGR00401">
    <property type="entry name" value="msrA"/>
    <property type="match status" value="1"/>
</dbReference>
<evidence type="ECO:0000313" key="7">
    <source>
        <dbReference type="EMBL" id="GAA3986247.1"/>
    </source>
</evidence>
<feature type="signal peptide" evidence="5">
    <location>
        <begin position="1"/>
        <end position="22"/>
    </location>
</feature>
<dbReference type="SUPFAM" id="SSF55068">
    <property type="entry name" value="Peptide methionine sulfoxide reductase"/>
    <property type="match status" value="1"/>
</dbReference>
<keyword evidence="5" id="KW-0732">Signal</keyword>
<reference evidence="8" key="1">
    <citation type="journal article" date="2019" name="Int. J. Syst. Evol. Microbiol.">
        <title>The Global Catalogue of Microorganisms (GCM) 10K type strain sequencing project: providing services to taxonomists for standard genome sequencing and annotation.</title>
        <authorList>
            <consortium name="The Broad Institute Genomics Platform"/>
            <consortium name="The Broad Institute Genome Sequencing Center for Infectious Disease"/>
            <person name="Wu L."/>
            <person name="Ma J."/>
        </authorList>
    </citation>
    <scope>NUCLEOTIDE SEQUENCE [LARGE SCALE GENOMIC DNA]</scope>
    <source>
        <strain evidence="8">JCM 16601</strain>
    </source>
</reference>